<reference evidence="1 2" key="1">
    <citation type="submission" date="2017-05" db="EMBL/GenBank/DDBJ databases">
        <title>Butyricicoccus porcorum sp. nov. a butyrate-producing bacterium from the swine intestinal tract.</title>
        <authorList>
            <person name="Trachsel J."/>
            <person name="Humphrey S."/>
            <person name="Allen H.K."/>
        </authorList>
    </citation>
    <scope>NUCLEOTIDE SEQUENCE [LARGE SCALE GENOMIC DNA]</scope>
    <source>
        <strain evidence="1">BB10</strain>
    </source>
</reference>
<dbReference type="AlphaFoldDB" id="A0A252F3M4"/>
<organism evidence="1 2">
    <name type="scientific">Butyricicoccus porcorum</name>
    <dbReference type="NCBI Taxonomy" id="1945634"/>
    <lineage>
        <taxon>Bacteria</taxon>
        <taxon>Bacillati</taxon>
        <taxon>Bacillota</taxon>
        <taxon>Clostridia</taxon>
        <taxon>Eubacteriales</taxon>
        <taxon>Butyricicoccaceae</taxon>
        <taxon>Butyricicoccus</taxon>
    </lineage>
</organism>
<proteinExistence type="predicted"/>
<evidence type="ECO:0008006" key="3">
    <source>
        <dbReference type="Google" id="ProtNLM"/>
    </source>
</evidence>
<protein>
    <recommendedName>
        <fullName evidence="3">Condensation domain-containing protein</fullName>
    </recommendedName>
</protein>
<dbReference type="EMBL" id="NHOC01000005">
    <property type="protein sequence ID" value="OUM20393.1"/>
    <property type="molecule type" value="Genomic_DNA"/>
</dbReference>
<dbReference type="OrthoDB" id="4876345at2"/>
<keyword evidence="2" id="KW-1185">Reference proteome</keyword>
<evidence type="ECO:0000313" key="1">
    <source>
        <dbReference type="EMBL" id="OUM20393.1"/>
    </source>
</evidence>
<dbReference type="RefSeq" id="WP_087018757.1">
    <property type="nucleotide sequence ID" value="NZ_NHOC01000005.1"/>
</dbReference>
<gene>
    <name evidence="1" type="ORF">CBW42_06015</name>
</gene>
<evidence type="ECO:0000313" key="2">
    <source>
        <dbReference type="Proteomes" id="UP000194903"/>
    </source>
</evidence>
<name>A0A252F3M4_9FIRM</name>
<accession>A0A252F3M4</accession>
<comment type="caution">
    <text evidence="1">The sequence shown here is derived from an EMBL/GenBank/DDBJ whole genome shotgun (WGS) entry which is preliminary data.</text>
</comment>
<sequence length="434" mass="49742">MMTICKDPVLNVDTYGNIFMYATHRDLTTSPRHIIRMNEPVRPELLQKALELALIRFPQMAVGLTRGETAYSYRYIDKPPVVLPLQNHVSPYWMGSADTNGYLFLCGYCRNTIIMEYQHCTCDGHGFDEFIRSVLFEYLTLCGHPVENDGSIRTRETEFDPKECEDGFELLNDVPRSGANHHPDIPSFHMPEYDSTTDANELVTEIAFPFSQLKAFTKKNGGTPMTFVMTALSRAMHLTYNTDEAIVAEIPMDLRPLVPSPTTHFFVSLLDLPFLPEYYDLSFGEACRRCSDYFNTQRALEHSAWWAKQNGDNVFAIHNSDMPIAEKEQAMRTRARNYIRRDSFILTNIGAFHLPESMQPYVLGYSAILPCAYQPWGVLVSSYRGYLKISLAQRDHNMNLVRNLLDTLAGTGVRASTYSYPFHTTRYDGRYLDR</sequence>
<dbReference type="Proteomes" id="UP000194903">
    <property type="component" value="Unassembled WGS sequence"/>
</dbReference>